<protein>
    <submittedName>
        <fullName evidence="3">Uncharacterized protein</fullName>
    </submittedName>
</protein>
<feature type="region of interest" description="Disordered" evidence="2">
    <location>
        <begin position="343"/>
        <end position="383"/>
    </location>
</feature>
<reference evidence="3 4" key="1">
    <citation type="submission" date="2023-01" db="EMBL/GenBank/DDBJ databases">
        <title>Analysis of 21 Apiospora genomes using comparative genomics revels a genus with tremendous synthesis potential of carbohydrate active enzymes and secondary metabolites.</title>
        <authorList>
            <person name="Sorensen T."/>
        </authorList>
    </citation>
    <scope>NUCLEOTIDE SEQUENCE [LARGE SCALE GENOMIC DNA]</scope>
    <source>
        <strain evidence="3 4">CBS 33761</strain>
    </source>
</reference>
<keyword evidence="1" id="KW-0175">Coiled coil</keyword>
<keyword evidence="4" id="KW-1185">Reference proteome</keyword>
<feature type="region of interest" description="Disordered" evidence="2">
    <location>
        <begin position="459"/>
        <end position="485"/>
    </location>
</feature>
<proteinExistence type="predicted"/>
<name>A0ABR1SGJ0_9PEZI</name>
<feature type="region of interest" description="Disordered" evidence="2">
    <location>
        <begin position="629"/>
        <end position="677"/>
    </location>
</feature>
<organism evidence="3 4">
    <name type="scientific">Apiospora rasikravindrae</name>
    <dbReference type="NCBI Taxonomy" id="990691"/>
    <lineage>
        <taxon>Eukaryota</taxon>
        <taxon>Fungi</taxon>
        <taxon>Dikarya</taxon>
        <taxon>Ascomycota</taxon>
        <taxon>Pezizomycotina</taxon>
        <taxon>Sordariomycetes</taxon>
        <taxon>Xylariomycetidae</taxon>
        <taxon>Amphisphaeriales</taxon>
        <taxon>Apiosporaceae</taxon>
        <taxon>Apiospora</taxon>
    </lineage>
</organism>
<evidence type="ECO:0000256" key="1">
    <source>
        <dbReference type="SAM" id="Coils"/>
    </source>
</evidence>
<sequence length="872" mass="98106">MASHSKHAPEDPAWTANDLEARLTNLTAWTEGSSTEAVLQGRAHLYFLTNYLYPRYIALLDDIRRAIAAAEQNDPELLPTLVHLETQILDGFNDYLRQRFYDATSDGPGVPFFLVTDEPDERIGWLRNLMNDFRSLQADAGLQRAYSARLQAHFKWMQDIIDDCLPPSYTLWVNGDLVGHPDFDTLWAEFQDLQTAKRIDADSGVVTVPNTDTENRRLVENSQNIVREAFDALLISHKEIDITWSDLQDPTGVPAYLEYPPYKARFWEGGGDHDGAQLLMENLGWSEDMALQSFRNEDPSMLSAVMEAQAKKNQFEAIKNGNKRTGTNIVGTSAPVPKKAKISLNGEMENENGEEPVEEGITEESEPEPEEEEVEEVEEELDEDDMYTIDDALNDVAYLRNEAGVGPAVEEGTNLVTQTVPIKEDALKRYGDELKRFVRRHEDKWDYIQTQHDHLVERGAEPSETPQQQGSDDAAAAPSATQDGPMRSHLAALAKALLREEDTLKTAQAMTPGSARLKAYALSTWRSRYLRCLQLCLLALASGVSAEQFDNAYERRLEDWIEHETAWNEQDRYAIEKLLKTEASKEEARERIARREENIKDWNDILEGNLLVEGEDEVEDAPEVFAKAAQAGGKGKGKSKAPGTDDGDYVSGSNGSDTDDEEYIPGNMPPVTNISLGPEFQRDFNALHEKLIRKKAPQDAAMAQRAPPGPPGNYAQALPEGWEHMEEMADWTEEEKQQREKEDMEGWIEQDPEQLWKVLQQQQQQQLQNQNPIDPFALPDFPDFPPTSVDVPASIPPYRVQMPDGPVLGSLTWDTTGPAANQRAKDPESRAKFAQLGPRGYEGIPTNTVYEKLQYMIILTLWRCQTAADTGL</sequence>
<dbReference type="EMBL" id="JAQQWK010000010">
    <property type="protein sequence ID" value="KAK8030132.1"/>
    <property type="molecule type" value="Genomic_DNA"/>
</dbReference>
<dbReference type="Proteomes" id="UP001444661">
    <property type="component" value="Unassembled WGS sequence"/>
</dbReference>
<evidence type="ECO:0000313" key="3">
    <source>
        <dbReference type="EMBL" id="KAK8030132.1"/>
    </source>
</evidence>
<comment type="caution">
    <text evidence="3">The sequence shown here is derived from an EMBL/GenBank/DDBJ whole genome shotgun (WGS) entry which is preliminary data.</text>
</comment>
<evidence type="ECO:0000313" key="4">
    <source>
        <dbReference type="Proteomes" id="UP001444661"/>
    </source>
</evidence>
<feature type="compositionally biased region" description="Acidic residues" evidence="2">
    <location>
        <begin position="348"/>
        <end position="383"/>
    </location>
</feature>
<gene>
    <name evidence="3" type="ORF">PG993_011423</name>
</gene>
<accession>A0ABR1SGJ0</accession>
<evidence type="ECO:0000256" key="2">
    <source>
        <dbReference type="SAM" id="MobiDB-lite"/>
    </source>
</evidence>
<feature type="coiled-coil region" evidence="1">
    <location>
        <begin position="578"/>
        <end position="605"/>
    </location>
</feature>